<dbReference type="Proteomes" id="UP000235388">
    <property type="component" value="Unassembled WGS sequence"/>
</dbReference>
<organism evidence="1 2">
    <name type="scientific">Puccinia coronata f. sp. avenae</name>
    <dbReference type="NCBI Taxonomy" id="200324"/>
    <lineage>
        <taxon>Eukaryota</taxon>
        <taxon>Fungi</taxon>
        <taxon>Dikarya</taxon>
        <taxon>Basidiomycota</taxon>
        <taxon>Pucciniomycotina</taxon>
        <taxon>Pucciniomycetes</taxon>
        <taxon>Pucciniales</taxon>
        <taxon>Pucciniaceae</taxon>
        <taxon>Puccinia</taxon>
    </lineage>
</organism>
<protein>
    <submittedName>
        <fullName evidence="1">Uncharacterized protein</fullName>
    </submittedName>
</protein>
<dbReference type="AlphaFoldDB" id="A0A2N5TQ03"/>
<accession>A0A2N5TQ03</accession>
<evidence type="ECO:0000313" key="2">
    <source>
        <dbReference type="Proteomes" id="UP000235388"/>
    </source>
</evidence>
<keyword evidence="2" id="KW-1185">Reference proteome</keyword>
<comment type="caution">
    <text evidence="1">The sequence shown here is derived from an EMBL/GenBank/DDBJ whole genome shotgun (WGS) entry which is preliminary data.</text>
</comment>
<gene>
    <name evidence="1" type="ORF">PCANC_19893</name>
</gene>
<sequence>MTGYTGGGFAASFMTFFTQRLANVCTSDWSGKSCTPAHAAACKVKSNYYRPADYFYKHYDCHLLGGKPSCCDVATVNSQTTDKVCTTLP</sequence>
<reference evidence="1 2" key="1">
    <citation type="submission" date="2017-11" db="EMBL/GenBank/DDBJ databases">
        <title>De novo assembly and phasing of dikaryotic genomes from two isolates of Puccinia coronata f. sp. avenae, the causal agent of oat crown rust.</title>
        <authorList>
            <person name="Miller M.E."/>
            <person name="Zhang Y."/>
            <person name="Omidvar V."/>
            <person name="Sperschneider J."/>
            <person name="Schwessinger B."/>
            <person name="Raley C."/>
            <person name="Palmer J.M."/>
            <person name="Garnica D."/>
            <person name="Upadhyaya N."/>
            <person name="Rathjen J."/>
            <person name="Taylor J.M."/>
            <person name="Park R.F."/>
            <person name="Dodds P.N."/>
            <person name="Hirsch C.D."/>
            <person name="Kianian S.F."/>
            <person name="Figueroa M."/>
        </authorList>
    </citation>
    <scope>NUCLEOTIDE SEQUENCE [LARGE SCALE GENOMIC DNA]</scope>
    <source>
        <strain evidence="1">12NC29</strain>
    </source>
</reference>
<proteinExistence type="predicted"/>
<name>A0A2N5TQ03_9BASI</name>
<evidence type="ECO:0000313" key="1">
    <source>
        <dbReference type="EMBL" id="PLW27583.1"/>
    </source>
</evidence>
<dbReference type="EMBL" id="PGCJ01000479">
    <property type="protein sequence ID" value="PLW27583.1"/>
    <property type="molecule type" value="Genomic_DNA"/>
</dbReference>